<organism evidence="2 3">
    <name type="scientific">Nocardia mexicana</name>
    <dbReference type="NCBI Taxonomy" id="279262"/>
    <lineage>
        <taxon>Bacteria</taxon>
        <taxon>Bacillati</taxon>
        <taxon>Actinomycetota</taxon>
        <taxon>Actinomycetes</taxon>
        <taxon>Mycobacteriales</taxon>
        <taxon>Nocardiaceae</taxon>
        <taxon>Nocardia</taxon>
    </lineage>
</organism>
<dbReference type="Proteomes" id="UP000255355">
    <property type="component" value="Unassembled WGS sequence"/>
</dbReference>
<dbReference type="Pfam" id="PF00535">
    <property type="entry name" value="Glycos_transf_2"/>
    <property type="match status" value="1"/>
</dbReference>
<dbReference type="Gene3D" id="3.90.550.10">
    <property type="entry name" value="Spore Coat Polysaccharide Biosynthesis Protein SpsA, Chain A"/>
    <property type="match status" value="1"/>
</dbReference>
<sequence length="288" mass="31519">MPSVSVVIPAHVTTAESLGFLDVQLAALAEQDYSGPFEVVIADNGSPIGLRDHVAGHSLKQRLSLRYVDASGDRGAAYARNIGAAEASGDVLLCCDHDDRVYPEWIRRLVEFLDTGYDLVSCAVEGRSLNRDNPRTVADMAEPEAFQPPGVVVPIVLGGSMACRAEVYRKVGGLDVTYPANEDVEFGWRVHRHGFRVGYLPAALVAYRYRPGFRAGLRQGRARGLGLARLNAEYPGNGLPEIRLPIVLRDLFRVGTARGLVGEERGLLLGILIGQVRGGLRYRTLRWW</sequence>
<evidence type="ECO:0000259" key="1">
    <source>
        <dbReference type="Pfam" id="PF00535"/>
    </source>
</evidence>
<keyword evidence="2" id="KW-0808">Transferase</keyword>
<reference evidence="2 3" key="1">
    <citation type="submission" date="2018-07" db="EMBL/GenBank/DDBJ databases">
        <title>Genomic Encyclopedia of Type Strains, Phase IV (KMG-IV): sequencing the most valuable type-strain genomes for metagenomic binning, comparative biology and taxonomic classification.</title>
        <authorList>
            <person name="Goeker M."/>
        </authorList>
    </citation>
    <scope>NUCLEOTIDE SEQUENCE [LARGE SCALE GENOMIC DNA]</scope>
    <source>
        <strain evidence="2 3">DSM 44952</strain>
    </source>
</reference>
<dbReference type="AlphaFoldDB" id="A0A370HA96"/>
<dbReference type="EMBL" id="QQAZ01000003">
    <property type="protein sequence ID" value="RDI53366.1"/>
    <property type="molecule type" value="Genomic_DNA"/>
</dbReference>
<name>A0A370HA96_9NOCA</name>
<dbReference type="PANTHER" id="PTHR43685:SF2">
    <property type="entry name" value="GLYCOSYLTRANSFERASE 2-LIKE DOMAIN-CONTAINING PROTEIN"/>
    <property type="match status" value="1"/>
</dbReference>
<evidence type="ECO:0000313" key="2">
    <source>
        <dbReference type="EMBL" id="RDI53366.1"/>
    </source>
</evidence>
<feature type="domain" description="Glycosyltransferase 2-like" evidence="1">
    <location>
        <begin position="5"/>
        <end position="171"/>
    </location>
</feature>
<dbReference type="SUPFAM" id="SSF53448">
    <property type="entry name" value="Nucleotide-diphospho-sugar transferases"/>
    <property type="match status" value="1"/>
</dbReference>
<comment type="caution">
    <text evidence="2">The sequence shown here is derived from an EMBL/GenBank/DDBJ whole genome shotgun (WGS) entry which is preliminary data.</text>
</comment>
<protein>
    <submittedName>
        <fullName evidence="2">GT2 family glycosyltransferase</fullName>
    </submittedName>
</protein>
<proteinExistence type="predicted"/>
<dbReference type="GO" id="GO:0016740">
    <property type="term" value="F:transferase activity"/>
    <property type="evidence" value="ECO:0007669"/>
    <property type="project" value="UniProtKB-KW"/>
</dbReference>
<gene>
    <name evidence="2" type="ORF">DFR68_103756</name>
</gene>
<dbReference type="InterPro" id="IPR001173">
    <property type="entry name" value="Glyco_trans_2-like"/>
</dbReference>
<dbReference type="InterPro" id="IPR050834">
    <property type="entry name" value="Glycosyltransf_2"/>
</dbReference>
<dbReference type="InterPro" id="IPR029044">
    <property type="entry name" value="Nucleotide-diphossugar_trans"/>
</dbReference>
<keyword evidence="3" id="KW-1185">Reference proteome</keyword>
<dbReference type="PANTHER" id="PTHR43685">
    <property type="entry name" value="GLYCOSYLTRANSFERASE"/>
    <property type="match status" value="1"/>
</dbReference>
<accession>A0A370HA96</accession>
<evidence type="ECO:0000313" key="3">
    <source>
        <dbReference type="Proteomes" id="UP000255355"/>
    </source>
</evidence>
<dbReference type="STRING" id="1210089.GCA_001613165_00074"/>